<name>A0A2H9VQH3_9SPHI</name>
<protein>
    <recommendedName>
        <fullName evidence="4">Tetratricopeptide repeat protein</fullName>
    </recommendedName>
</protein>
<accession>A0A2H9VQH3</accession>
<organism evidence="2 3">
    <name type="scientific">Mucilaginibacter auburnensis</name>
    <dbReference type="NCBI Taxonomy" id="1457233"/>
    <lineage>
        <taxon>Bacteria</taxon>
        <taxon>Pseudomonadati</taxon>
        <taxon>Bacteroidota</taxon>
        <taxon>Sphingobacteriia</taxon>
        <taxon>Sphingobacteriales</taxon>
        <taxon>Sphingobacteriaceae</taxon>
        <taxon>Mucilaginibacter</taxon>
    </lineage>
</organism>
<gene>
    <name evidence="2" type="ORF">CLV57_0085</name>
</gene>
<evidence type="ECO:0000313" key="3">
    <source>
        <dbReference type="Proteomes" id="UP000242687"/>
    </source>
</evidence>
<evidence type="ECO:0008006" key="4">
    <source>
        <dbReference type="Google" id="ProtNLM"/>
    </source>
</evidence>
<feature type="signal peptide" evidence="1">
    <location>
        <begin position="1"/>
        <end position="18"/>
    </location>
</feature>
<evidence type="ECO:0000313" key="2">
    <source>
        <dbReference type="EMBL" id="PJJ83107.1"/>
    </source>
</evidence>
<dbReference type="RefSeq" id="WP_100339402.1">
    <property type="nucleotide sequence ID" value="NZ_PGFJ01000001.1"/>
</dbReference>
<dbReference type="AlphaFoldDB" id="A0A2H9VQH3"/>
<dbReference type="SUPFAM" id="SSF48452">
    <property type="entry name" value="TPR-like"/>
    <property type="match status" value="1"/>
</dbReference>
<dbReference type="EMBL" id="PGFJ01000001">
    <property type="protein sequence ID" value="PJJ83107.1"/>
    <property type="molecule type" value="Genomic_DNA"/>
</dbReference>
<dbReference type="Proteomes" id="UP000242687">
    <property type="component" value="Unassembled WGS sequence"/>
</dbReference>
<keyword evidence="1" id="KW-0732">Signal</keyword>
<dbReference type="Gene3D" id="3.30.1150.10">
    <property type="match status" value="1"/>
</dbReference>
<dbReference type="Gene3D" id="1.25.40.10">
    <property type="entry name" value="Tetratricopeptide repeat domain"/>
    <property type="match status" value="1"/>
</dbReference>
<comment type="caution">
    <text evidence="2">The sequence shown here is derived from an EMBL/GenBank/DDBJ whole genome shotgun (WGS) entry which is preliminary data.</text>
</comment>
<feature type="chain" id="PRO_5014186141" description="Tetratricopeptide repeat protein" evidence="1">
    <location>
        <begin position="19"/>
        <end position="337"/>
    </location>
</feature>
<dbReference type="InterPro" id="IPR011990">
    <property type="entry name" value="TPR-like_helical_dom_sf"/>
</dbReference>
<sequence length="337" mass="38611">MRYYILFALLLVTKVLRAQTAPQYMFETWVTSKVVFRDGTELPDAHPLKNVYIKYRFSRPNKVNVSSIYTDYGNAYLFQVDNSLLTIKNDEGWVVNTYRTEITNDTLVLLQAGRKGFNDPDALKFYFVQERSFQNSLALEPADILKVFERDTIYKQTPKIYAVYRGESFRNDMYKGVREDVNMDNRVGNLLATFIVSKTGSADSLKILEGIDADYNKTFVKVFKQNRKKWEPALLNGKPVAVQMSVNLSYLTSETAIPALLASQKANQAFTKGNYELALYYFDKAIASKPHDKEDLYLRALCKLLLGNKDGACEDWNKAKALGSWPALDEMLKKYCL</sequence>
<evidence type="ECO:0000256" key="1">
    <source>
        <dbReference type="SAM" id="SignalP"/>
    </source>
</evidence>
<reference evidence="2 3" key="1">
    <citation type="submission" date="2017-11" db="EMBL/GenBank/DDBJ databases">
        <title>Genomic Encyclopedia of Archaeal and Bacterial Type Strains, Phase II (KMG-II): From Individual Species to Whole Genera.</title>
        <authorList>
            <person name="Goeker M."/>
        </authorList>
    </citation>
    <scope>NUCLEOTIDE SEQUENCE [LARGE SCALE GENOMIC DNA]</scope>
    <source>
        <strain evidence="2 3">DSM 28175</strain>
    </source>
</reference>
<proteinExistence type="predicted"/>
<dbReference type="OrthoDB" id="675613at2"/>
<keyword evidence="3" id="KW-1185">Reference proteome</keyword>